<dbReference type="PANTHER" id="PTHR42856:SF1">
    <property type="entry name" value="ACYL-COENZYME A THIOESTERASE PAAI"/>
    <property type="match status" value="1"/>
</dbReference>
<reference evidence="4" key="1">
    <citation type="submission" date="2016-10" db="EMBL/GenBank/DDBJ databases">
        <authorList>
            <person name="Varghese N."/>
            <person name="Submissions S."/>
        </authorList>
    </citation>
    <scope>NUCLEOTIDE SEQUENCE [LARGE SCALE GENOMIC DNA]</scope>
    <source>
        <strain evidence="4">DSM 3384</strain>
    </source>
</reference>
<dbReference type="Pfam" id="PF03061">
    <property type="entry name" value="4HBT"/>
    <property type="match status" value="1"/>
</dbReference>
<keyword evidence="4" id="KW-1185">Reference proteome</keyword>
<evidence type="ECO:0000259" key="2">
    <source>
        <dbReference type="Pfam" id="PF03061"/>
    </source>
</evidence>
<gene>
    <name evidence="3" type="ORF">SAMN04487931_11640</name>
</gene>
<name>A0A1H2JVP9_9BACT</name>
<protein>
    <submittedName>
        <fullName evidence="3">Uncharacterized domain 1-containing protein</fullName>
    </submittedName>
</protein>
<keyword evidence="1" id="KW-0378">Hydrolase</keyword>
<dbReference type="PANTHER" id="PTHR42856">
    <property type="entry name" value="ACYL-COENZYME A THIOESTERASE PAAI"/>
    <property type="match status" value="1"/>
</dbReference>
<dbReference type="InterPro" id="IPR003736">
    <property type="entry name" value="PAAI_dom"/>
</dbReference>
<feature type="domain" description="Thioesterase" evidence="2">
    <location>
        <begin position="49"/>
        <end position="123"/>
    </location>
</feature>
<sequence>MINSDHYTKLENMMHSSPFSRLVDAKVSVKQGEAHITLPVKKEFFNAVGAMHGTLSFFALDNAAFFAANSLVEDVFVLTTSFTTYITRPVSEGVVKSIGKVVNQNRSQFICESVLFDSNDKEIARATGIFVRSKIPLSDKIGYK</sequence>
<dbReference type="NCBIfam" id="TIGR00369">
    <property type="entry name" value="unchar_dom_1"/>
    <property type="match status" value="1"/>
</dbReference>
<dbReference type="InterPro" id="IPR006683">
    <property type="entry name" value="Thioestr_dom"/>
</dbReference>
<dbReference type="Proteomes" id="UP000199608">
    <property type="component" value="Unassembled WGS sequence"/>
</dbReference>
<evidence type="ECO:0000313" key="4">
    <source>
        <dbReference type="Proteomes" id="UP000199608"/>
    </source>
</evidence>
<dbReference type="Gene3D" id="3.10.129.10">
    <property type="entry name" value="Hotdog Thioesterase"/>
    <property type="match status" value="1"/>
</dbReference>
<evidence type="ECO:0000256" key="1">
    <source>
        <dbReference type="ARBA" id="ARBA00022801"/>
    </source>
</evidence>
<dbReference type="InterPro" id="IPR052723">
    <property type="entry name" value="Acyl-CoA_thioesterase_PaaI"/>
</dbReference>
<evidence type="ECO:0000313" key="3">
    <source>
        <dbReference type="EMBL" id="SDU60507.1"/>
    </source>
</evidence>
<dbReference type="EMBL" id="FNLL01000016">
    <property type="protein sequence ID" value="SDU60507.1"/>
    <property type="molecule type" value="Genomic_DNA"/>
</dbReference>
<organism evidence="3 4">
    <name type="scientific">Desulfobacula phenolica</name>
    <dbReference type="NCBI Taxonomy" id="90732"/>
    <lineage>
        <taxon>Bacteria</taxon>
        <taxon>Pseudomonadati</taxon>
        <taxon>Thermodesulfobacteriota</taxon>
        <taxon>Desulfobacteria</taxon>
        <taxon>Desulfobacterales</taxon>
        <taxon>Desulfobacteraceae</taxon>
        <taxon>Desulfobacula</taxon>
    </lineage>
</organism>
<dbReference type="GO" id="GO:0016289">
    <property type="term" value="F:acyl-CoA hydrolase activity"/>
    <property type="evidence" value="ECO:0007669"/>
    <property type="project" value="TreeGrafter"/>
</dbReference>
<dbReference type="AlphaFoldDB" id="A0A1H2JVP9"/>
<dbReference type="CDD" id="cd03443">
    <property type="entry name" value="PaaI_thioesterase"/>
    <property type="match status" value="1"/>
</dbReference>
<dbReference type="InterPro" id="IPR029069">
    <property type="entry name" value="HotDog_dom_sf"/>
</dbReference>
<proteinExistence type="predicted"/>
<accession>A0A1H2JVP9</accession>
<dbReference type="SUPFAM" id="SSF54637">
    <property type="entry name" value="Thioesterase/thiol ester dehydrase-isomerase"/>
    <property type="match status" value="1"/>
</dbReference>
<dbReference type="RefSeq" id="WP_014957601.1">
    <property type="nucleotide sequence ID" value="NZ_FNLL01000016.1"/>
</dbReference>